<dbReference type="EMBL" id="JAPQKS010000003">
    <property type="protein sequence ID" value="KAJ5239560.1"/>
    <property type="molecule type" value="Genomic_DNA"/>
</dbReference>
<accession>A0A9W9PKV9</accession>
<dbReference type="SUPFAM" id="SSF57997">
    <property type="entry name" value="Tropomyosin"/>
    <property type="match status" value="1"/>
</dbReference>
<sequence length="177" mass="20004">MGGQDNKSGNEKRAVLRQRLKIKVDPSQVRLKAAGEGYSWKINDPSLRPLFRKNLSKHSVGAYRRLLKEVGNSFFAVRESATQTVELDPGIITDQAIKLQAAMERVESLEKALGAAYEELQCRDQTLKEAQETISVQEQIVQNWQTLAEFYEAKCKQNDYTIGQLKGILQTSETNIM</sequence>
<evidence type="ECO:0000313" key="2">
    <source>
        <dbReference type="EMBL" id="KAJ5239560.1"/>
    </source>
</evidence>
<dbReference type="EMBL" id="JAPQKS010000001">
    <property type="protein sequence ID" value="KAJ5249301.1"/>
    <property type="molecule type" value="Genomic_DNA"/>
</dbReference>
<organism evidence="3 4">
    <name type="scientific">Penicillium chermesinum</name>
    <dbReference type="NCBI Taxonomy" id="63820"/>
    <lineage>
        <taxon>Eukaryota</taxon>
        <taxon>Fungi</taxon>
        <taxon>Dikarya</taxon>
        <taxon>Ascomycota</taxon>
        <taxon>Pezizomycotina</taxon>
        <taxon>Eurotiomycetes</taxon>
        <taxon>Eurotiomycetidae</taxon>
        <taxon>Eurotiales</taxon>
        <taxon>Aspergillaceae</taxon>
        <taxon>Penicillium</taxon>
    </lineage>
</organism>
<evidence type="ECO:0000313" key="4">
    <source>
        <dbReference type="Proteomes" id="UP001150941"/>
    </source>
</evidence>
<dbReference type="AlphaFoldDB" id="A0A9W9PKV9"/>
<dbReference type="RefSeq" id="XP_058336080.1">
    <property type="nucleotide sequence ID" value="XM_058470049.1"/>
</dbReference>
<dbReference type="GeneID" id="83197352"/>
<evidence type="ECO:0000256" key="1">
    <source>
        <dbReference type="SAM" id="Coils"/>
    </source>
</evidence>
<keyword evidence="4" id="KW-1185">Reference proteome</keyword>
<proteinExistence type="predicted"/>
<dbReference type="Proteomes" id="UP001150941">
    <property type="component" value="Unassembled WGS sequence"/>
</dbReference>
<reference evidence="3" key="2">
    <citation type="journal article" date="2023" name="IMA Fungus">
        <title>Comparative genomic study of the Penicillium genus elucidates a diverse pangenome and 15 lateral gene transfer events.</title>
        <authorList>
            <person name="Petersen C."/>
            <person name="Sorensen T."/>
            <person name="Nielsen M.R."/>
            <person name="Sondergaard T.E."/>
            <person name="Sorensen J.L."/>
            <person name="Fitzpatrick D.A."/>
            <person name="Frisvad J.C."/>
            <person name="Nielsen K.L."/>
        </authorList>
    </citation>
    <scope>NUCLEOTIDE SEQUENCE</scope>
    <source>
        <strain evidence="3">IBT 19713</strain>
    </source>
</reference>
<reference evidence="3" key="1">
    <citation type="submission" date="2022-11" db="EMBL/GenBank/DDBJ databases">
        <authorList>
            <person name="Petersen C."/>
        </authorList>
    </citation>
    <scope>NUCLEOTIDE SEQUENCE</scope>
    <source>
        <strain evidence="3">IBT 19713</strain>
    </source>
</reference>
<feature type="coiled-coil region" evidence="1">
    <location>
        <begin position="92"/>
        <end position="119"/>
    </location>
</feature>
<dbReference type="OrthoDB" id="5428321at2759"/>
<keyword evidence="1" id="KW-0175">Coiled coil</keyword>
<protein>
    <submittedName>
        <fullName evidence="3">Uncharacterized protein</fullName>
    </submittedName>
</protein>
<comment type="caution">
    <text evidence="3">The sequence shown here is derived from an EMBL/GenBank/DDBJ whole genome shotgun (WGS) entry which is preliminary data.</text>
</comment>
<evidence type="ECO:0000313" key="3">
    <source>
        <dbReference type="EMBL" id="KAJ5249301.1"/>
    </source>
</evidence>
<gene>
    <name evidence="3" type="ORF">N7468_000752</name>
    <name evidence="2" type="ORF">N7468_004179</name>
</gene>
<name>A0A9W9PKV9_9EURO</name>